<dbReference type="InterPro" id="IPR032675">
    <property type="entry name" value="LRR_dom_sf"/>
</dbReference>
<dbReference type="AlphaFoldDB" id="A0A8J5LSN8"/>
<dbReference type="InterPro" id="IPR024788">
    <property type="entry name" value="Malectin-like_Carb-bd_dom"/>
</dbReference>
<evidence type="ECO:0000256" key="2">
    <source>
        <dbReference type="SAM" id="MobiDB-lite"/>
    </source>
</evidence>
<keyword evidence="4" id="KW-0732">Signal</keyword>
<evidence type="ECO:0000259" key="5">
    <source>
        <dbReference type="Pfam" id="PF12819"/>
    </source>
</evidence>
<reference evidence="6 7" key="1">
    <citation type="submission" date="2020-08" db="EMBL/GenBank/DDBJ databases">
        <title>Plant Genome Project.</title>
        <authorList>
            <person name="Zhang R.-G."/>
        </authorList>
    </citation>
    <scope>NUCLEOTIDE SEQUENCE [LARGE SCALE GENOMIC DNA]</scope>
    <source>
        <tissue evidence="6">Rhizome</tissue>
    </source>
</reference>
<dbReference type="EMBL" id="JACMSC010000005">
    <property type="protein sequence ID" value="KAG6522000.1"/>
    <property type="molecule type" value="Genomic_DNA"/>
</dbReference>
<keyword evidence="3" id="KW-0812">Transmembrane</keyword>
<dbReference type="SUPFAM" id="SSF52058">
    <property type="entry name" value="L domain-like"/>
    <property type="match status" value="1"/>
</dbReference>
<keyword evidence="3" id="KW-0472">Membrane</keyword>
<feature type="chain" id="PRO_5035180265" description="Malectin-like domain-containing protein" evidence="4">
    <location>
        <begin position="38"/>
        <end position="733"/>
    </location>
</feature>
<evidence type="ECO:0000256" key="4">
    <source>
        <dbReference type="SAM" id="SignalP"/>
    </source>
</evidence>
<comment type="subcellular location">
    <subcellularLocation>
        <location evidence="1">Membrane</location>
        <topology evidence="1">Single-pass membrane protein</topology>
    </subcellularLocation>
</comment>
<dbReference type="Pfam" id="PF12819">
    <property type="entry name" value="Malectin_like"/>
    <property type="match status" value="1"/>
</dbReference>
<evidence type="ECO:0000313" key="7">
    <source>
        <dbReference type="Proteomes" id="UP000734854"/>
    </source>
</evidence>
<accession>A0A8J5LSN8</accession>
<dbReference type="PANTHER" id="PTHR45631:SF181">
    <property type="entry name" value="RECEPTOR-LIKE PROTEIN 4"/>
    <property type="match status" value="1"/>
</dbReference>
<keyword evidence="7" id="KW-1185">Reference proteome</keyword>
<feature type="signal peptide" evidence="4">
    <location>
        <begin position="1"/>
        <end position="37"/>
    </location>
</feature>
<dbReference type="Proteomes" id="UP000734854">
    <property type="component" value="Unassembled WGS sequence"/>
</dbReference>
<proteinExistence type="predicted"/>
<feature type="domain" description="Malectin-like" evidence="5">
    <location>
        <begin position="47"/>
        <end position="379"/>
    </location>
</feature>
<protein>
    <recommendedName>
        <fullName evidence="5">Malectin-like domain-containing protein</fullName>
    </recommendedName>
</protein>
<evidence type="ECO:0000256" key="3">
    <source>
        <dbReference type="SAM" id="Phobius"/>
    </source>
</evidence>
<feature type="transmembrane region" description="Helical" evidence="3">
    <location>
        <begin position="565"/>
        <end position="586"/>
    </location>
</feature>
<evidence type="ECO:0000256" key="1">
    <source>
        <dbReference type="ARBA" id="ARBA00004167"/>
    </source>
</evidence>
<dbReference type="Gene3D" id="2.60.120.430">
    <property type="entry name" value="Galactose-binding lectin"/>
    <property type="match status" value="2"/>
</dbReference>
<keyword evidence="3" id="KW-1133">Transmembrane helix</keyword>
<feature type="region of interest" description="Disordered" evidence="2">
    <location>
        <begin position="622"/>
        <end position="654"/>
    </location>
</feature>
<dbReference type="GO" id="GO:0016020">
    <property type="term" value="C:membrane"/>
    <property type="evidence" value="ECO:0007669"/>
    <property type="project" value="UniProtKB-SubCell"/>
</dbReference>
<gene>
    <name evidence="6" type="ORF">ZIOFF_019134</name>
</gene>
<sequence length="733" mass="79690">MQRKKQELQTSIMPPRSLVYRCFLLSTILSAIGTAAAQNGEPYSMRISCGSQQDVTTSPTSTLWHRDFGYTGGKSANAKIPSYIEPHLTTLRYFPLSDGPENCYTIGNITRGHYQVRLFFALINDSNYDSEPIFDVSIEGTQIYSLQSGWSTTDEQSFVDALVFANNTSLTTCFHSTGHGDPSILTIEILQVDDDAYGIGPIWSKGTVLRTARRLTCGTGKSAYDEDYGGNHWGGDRFWFGVSSFADSSQSISTEHNITRASVSPNYYSEMLYQSAIVGDDLQPDLSFQMDLDPNNNYSLWLHFCEIDPGITKEQQRVFDIVINGDVAFESVDIISMAGGSHVALVLNKTVQMSGRTLTVELRCADGSHAIISAIEVLEVILAEFKTSAEEVSALQILKSSLGLPSRFGWHGDPCVPQEHPWSVVECQFDSASNNWVIYGLGLDNQGLKGSLPDDIATLQHLQNLNLSENSLFGSIPSSLGNITGLQILDLSYNQLNGSIPESLGQLTLLQILNLNGNLLSGRVPASLGGAPLHRASFNFTGNAGLCGIPGLPACGPHLSPGAKLGIAFGALFAFLLALVIVLVCARKKSLVVVAFHDGGKPASGDYMTGFGEDKASTNHGVYSPTNKLIRGKGGRGKRKLPSRGDGKKKLPSATVVGGERKGKNLSFLSAEQRRRRSLPSCFREKTSKEKAVVRGEHEREGCRRVVVARMGEKMRLSSGGRRASRIKRKGER</sequence>
<organism evidence="6 7">
    <name type="scientific">Zingiber officinale</name>
    <name type="common">Ginger</name>
    <name type="synonym">Amomum zingiber</name>
    <dbReference type="NCBI Taxonomy" id="94328"/>
    <lineage>
        <taxon>Eukaryota</taxon>
        <taxon>Viridiplantae</taxon>
        <taxon>Streptophyta</taxon>
        <taxon>Embryophyta</taxon>
        <taxon>Tracheophyta</taxon>
        <taxon>Spermatophyta</taxon>
        <taxon>Magnoliopsida</taxon>
        <taxon>Liliopsida</taxon>
        <taxon>Zingiberales</taxon>
        <taxon>Zingiberaceae</taxon>
        <taxon>Zingiber</taxon>
    </lineage>
</organism>
<dbReference type="Gene3D" id="3.80.10.10">
    <property type="entry name" value="Ribonuclease Inhibitor"/>
    <property type="match status" value="1"/>
</dbReference>
<feature type="region of interest" description="Disordered" evidence="2">
    <location>
        <begin position="714"/>
        <end position="733"/>
    </location>
</feature>
<evidence type="ECO:0000313" key="6">
    <source>
        <dbReference type="EMBL" id="KAG6522000.1"/>
    </source>
</evidence>
<comment type="caution">
    <text evidence="6">The sequence shown here is derived from an EMBL/GenBank/DDBJ whole genome shotgun (WGS) entry which is preliminary data.</text>
</comment>
<dbReference type="FunFam" id="3.80.10.10:FF:000135">
    <property type="entry name" value="Putative LRR receptor-like serine/threonine-protein kinase"/>
    <property type="match status" value="1"/>
</dbReference>
<dbReference type="FunFam" id="2.60.120.430:FF:000009">
    <property type="entry name" value="Receptor like protein 4"/>
    <property type="match status" value="1"/>
</dbReference>
<dbReference type="InterPro" id="IPR001611">
    <property type="entry name" value="Leu-rich_rpt"/>
</dbReference>
<name>A0A8J5LSN8_ZINOF</name>
<dbReference type="Pfam" id="PF13855">
    <property type="entry name" value="LRR_8"/>
    <property type="match status" value="1"/>
</dbReference>
<feature type="compositionally biased region" description="Basic residues" evidence="2">
    <location>
        <begin position="723"/>
        <end position="733"/>
    </location>
</feature>
<feature type="compositionally biased region" description="Basic residues" evidence="2">
    <location>
        <begin position="630"/>
        <end position="642"/>
    </location>
</feature>
<dbReference type="PANTHER" id="PTHR45631">
    <property type="entry name" value="OS07G0107800 PROTEIN-RELATED"/>
    <property type="match status" value="1"/>
</dbReference>